<reference evidence="1 2" key="2">
    <citation type="submission" date="2014-03" db="EMBL/GenBank/DDBJ databases">
        <title>The Genome Sequence of Anncaliia algerae insect isolate PRA339.</title>
        <authorList>
            <consortium name="The Broad Institute Genome Sequencing Platform"/>
            <consortium name="The Broad Institute Genome Sequencing Center for Infectious Disease"/>
            <person name="Cuomo C."/>
            <person name="Becnel J."/>
            <person name="Sanscrainte N."/>
            <person name="Walker B."/>
            <person name="Young S.K."/>
            <person name="Zeng Q."/>
            <person name="Gargeya S."/>
            <person name="Fitzgerald M."/>
            <person name="Haas B."/>
            <person name="Abouelleil A."/>
            <person name="Alvarado L."/>
            <person name="Arachchi H.M."/>
            <person name="Berlin A.M."/>
            <person name="Chapman S.B."/>
            <person name="Dewar J."/>
            <person name="Goldberg J."/>
            <person name="Griggs A."/>
            <person name="Gujja S."/>
            <person name="Hansen M."/>
            <person name="Howarth C."/>
            <person name="Imamovic A."/>
            <person name="Larimer J."/>
            <person name="McCowan C."/>
            <person name="Murphy C."/>
            <person name="Neiman D."/>
            <person name="Pearson M."/>
            <person name="Priest M."/>
            <person name="Roberts A."/>
            <person name="Saif S."/>
            <person name="Shea T."/>
            <person name="Sisk P."/>
            <person name="Sykes S."/>
            <person name="Wortman J."/>
            <person name="Nusbaum C."/>
            <person name="Birren B."/>
        </authorList>
    </citation>
    <scope>NUCLEOTIDE SEQUENCE [LARGE SCALE GENOMIC DNA]</scope>
    <source>
        <strain evidence="1 2">PRA339</strain>
    </source>
</reference>
<evidence type="ECO:0008006" key="3">
    <source>
        <dbReference type="Google" id="ProtNLM"/>
    </source>
</evidence>
<dbReference type="Pfam" id="PF21262">
    <property type="entry name" value="RRP40_S1"/>
    <property type="match status" value="1"/>
</dbReference>
<dbReference type="GO" id="GO:0034475">
    <property type="term" value="P:U4 snRNA 3'-end processing"/>
    <property type="evidence" value="ECO:0007669"/>
    <property type="project" value="TreeGrafter"/>
</dbReference>
<dbReference type="InterPro" id="IPR026699">
    <property type="entry name" value="Exosome_RNA_bind1/RRP40/RRP4"/>
</dbReference>
<dbReference type="GO" id="GO:0071051">
    <property type="term" value="P:poly(A)-dependent snoRNA 3'-end processing"/>
    <property type="evidence" value="ECO:0007669"/>
    <property type="project" value="TreeGrafter"/>
</dbReference>
<gene>
    <name evidence="1" type="ORF">H312_03391</name>
</gene>
<organism evidence="1 2">
    <name type="scientific">Anncaliia algerae PRA339</name>
    <dbReference type="NCBI Taxonomy" id="1288291"/>
    <lineage>
        <taxon>Eukaryota</taxon>
        <taxon>Fungi</taxon>
        <taxon>Fungi incertae sedis</taxon>
        <taxon>Microsporidia</taxon>
        <taxon>Tubulinosematoidea</taxon>
        <taxon>Tubulinosematidae</taxon>
        <taxon>Anncaliia</taxon>
    </lineage>
</organism>
<protein>
    <recommendedName>
        <fullName evidence="3">S1 motif domain-containing protein</fullName>
    </recommendedName>
</protein>
<dbReference type="InterPro" id="IPR012340">
    <property type="entry name" value="NA-bd_OB-fold"/>
</dbReference>
<dbReference type="STRING" id="1288291.A0A059EWG4"/>
<dbReference type="PANTHER" id="PTHR21321:SF1">
    <property type="entry name" value="EXOSOME COMPLEX COMPONENT RRP40"/>
    <property type="match status" value="1"/>
</dbReference>
<dbReference type="SUPFAM" id="SSF50249">
    <property type="entry name" value="Nucleic acid-binding proteins"/>
    <property type="match status" value="1"/>
</dbReference>
<dbReference type="GO" id="GO:0000467">
    <property type="term" value="P:exonucleolytic trimming to generate mature 3'-end of 5.8S rRNA from tricistronic rRNA transcript (SSU-rRNA, 5.8S rRNA, LSU-rRNA)"/>
    <property type="evidence" value="ECO:0007669"/>
    <property type="project" value="TreeGrafter"/>
</dbReference>
<dbReference type="AlphaFoldDB" id="A0A059EWG4"/>
<evidence type="ECO:0000313" key="1">
    <source>
        <dbReference type="EMBL" id="KCZ79217.1"/>
    </source>
</evidence>
<dbReference type="GO" id="GO:0000176">
    <property type="term" value="C:nuclear exosome (RNase complex)"/>
    <property type="evidence" value="ECO:0007669"/>
    <property type="project" value="TreeGrafter"/>
</dbReference>
<dbReference type="Proteomes" id="UP000030655">
    <property type="component" value="Unassembled WGS sequence"/>
</dbReference>
<reference evidence="2" key="1">
    <citation type="submission" date="2013-02" db="EMBL/GenBank/DDBJ databases">
        <authorList>
            <consortium name="The Broad Institute Genome Sequencing Platform"/>
            <person name="Cuomo C."/>
            <person name="Becnel J."/>
            <person name="Sanscrainte N."/>
            <person name="Walker B."/>
            <person name="Young S.K."/>
            <person name="Zeng Q."/>
            <person name="Gargeya S."/>
            <person name="Fitzgerald M."/>
            <person name="Haas B."/>
            <person name="Abouelleil A."/>
            <person name="Alvarado L."/>
            <person name="Arachchi H.M."/>
            <person name="Berlin A.M."/>
            <person name="Chapman S.B."/>
            <person name="Dewar J."/>
            <person name="Goldberg J."/>
            <person name="Griggs A."/>
            <person name="Gujja S."/>
            <person name="Hansen M."/>
            <person name="Howarth C."/>
            <person name="Imamovic A."/>
            <person name="Larimer J."/>
            <person name="McCowan C."/>
            <person name="Murphy C."/>
            <person name="Neiman D."/>
            <person name="Pearson M."/>
            <person name="Priest M."/>
            <person name="Roberts A."/>
            <person name="Saif S."/>
            <person name="Shea T."/>
            <person name="Sisk P."/>
            <person name="Sykes S."/>
            <person name="Wortman J."/>
            <person name="Nusbaum C."/>
            <person name="Birren B."/>
        </authorList>
    </citation>
    <scope>NUCLEOTIDE SEQUENCE [LARGE SCALE GENOMIC DNA]</scope>
    <source>
        <strain evidence="2">PRA339</strain>
    </source>
</reference>
<dbReference type="GO" id="GO:0003723">
    <property type="term" value="F:RNA binding"/>
    <property type="evidence" value="ECO:0007669"/>
    <property type="project" value="InterPro"/>
</dbReference>
<dbReference type="OrthoDB" id="340500at2759"/>
<evidence type="ECO:0000313" key="2">
    <source>
        <dbReference type="Proteomes" id="UP000030655"/>
    </source>
</evidence>
<dbReference type="GO" id="GO:0071035">
    <property type="term" value="P:nuclear polyadenylation-dependent rRNA catabolic process"/>
    <property type="evidence" value="ECO:0007669"/>
    <property type="project" value="TreeGrafter"/>
</dbReference>
<accession>A0A059EWG4</accession>
<dbReference type="HOGENOM" id="CLU_069847_2_0_1"/>
<dbReference type="PANTHER" id="PTHR21321">
    <property type="entry name" value="PNAS-3 RELATED"/>
    <property type="match status" value="1"/>
</dbReference>
<dbReference type="VEuPathDB" id="MicrosporidiaDB:H312_03391"/>
<keyword evidence="2" id="KW-1185">Reference proteome</keyword>
<name>A0A059EWG4_9MICR</name>
<dbReference type="Gene3D" id="2.40.50.140">
    <property type="entry name" value="Nucleic acid-binding proteins"/>
    <property type="match status" value="1"/>
</dbReference>
<dbReference type="EMBL" id="KK365322">
    <property type="protein sequence ID" value="KCZ79217.1"/>
    <property type="molecule type" value="Genomic_DNA"/>
</dbReference>
<dbReference type="GO" id="GO:0071038">
    <property type="term" value="P:TRAMP-dependent tRNA surveillance pathway"/>
    <property type="evidence" value="ECO:0007669"/>
    <property type="project" value="TreeGrafter"/>
</dbReference>
<proteinExistence type="predicted"/>
<sequence>MRINHVRTVFPGDSLEENVERIHKHNNTSTMFGELYNVGKLNMLSTRGIYYPQIHDLIICRIFYKCSDFYKCDINGHIGLLPALSFKDASKRNKPELEVGDYVIGKVVKICSEVLITCNDNNLGKIEGYLDSFSLPQIKRLYLGEINEIGKRFKCDMWIGLNGKICCSGDPLVVNEVFKYIHNI</sequence>
<dbReference type="GO" id="GO:0000177">
    <property type="term" value="C:cytoplasmic exosome (RNase complex)"/>
    <property type="evidence" value="ECO:0007669"/>
    <property type="project" value="TreeGrafter"/>
</dbReference>
<dbReference type="GO" id="GO:0071034">
    <property type="term" value="P:CUT catabolic process"/>
    <property type="evidence" value="ECO:0007669"/>
    <property type="project" value="TreeGrafter"/>
</dbReference>